<feature type="transmembrane region" description="Helical" evidence="1">
    <location>
        <begin position="34"/>
        <end position="57"/>
    </location>
</feature>
<keyword evidence="1" id="KW-0812">Transmembrane</keyword>
<evidence type="ECO:0000313" key="2">
    <source>
        <dbReference type="EMBL" id="KUG22901.1"/>
    </source>
</evidence>
<dbReference type="EMBL" id="LNQE01000933">
    <property type="protein sequence ID" value="KUG22901.1"/>
    <property type="molecule type" value="Genomic_DNA"/>
</dbReference>
<name>A0A0W8FPQ1_9ZZZZ</name>
<protein>
    <submittedName>
        <fullName evidence="2">Uncharacterized protein</fullName>
    </submittedName>
</protein>
<reference evidence="2" key="1">
    <citation type="journal article" date="2015" name="Proc. Natl. Acad. Sci. U.S.A.">
        <title>Networks of energetic and metabolic interactions define dynamics in microbial communities.</title>
        <authorList>
            <person name="Embree M."/>
            <person name="Liu J.K."/>
            <person name="Al-Bassam M.M."/>
            <person name="Zengler K."/>
        </authorList>
    </citation>
    <scope>NUCLEOTIDE SEQUENCE</scope>
</reference>
<sequence>MSKYSLTIIVVLLSVALGVYFGLQSPFGTKDQLIGVGVFTSIIISCLGFGAVVWWLIARKDITN</sequence>
<proteinExistence type="predicted"/>
<gene>
    <name evidence="2" type="ORF">ASZ90_007298</name>
</gene>
<dbReference type="AlphaFoldDB" id="A0A0W8FPQ1"/>
<keyword evidence="1" id="KW-0472">Membrane</keyword>
<organism evidence="2">
    <name type="scientific">hydrocarbon metagenome</name>
    <dbReference type="NCBI Taxonomy" id="938273"/>
    <lineage>
        <taxon>unclassified sequences</taxon>
        <taxon>metagenomes</taxon>
        <taxon>ecological metagenomes</taxon>
    </lineage>
</organism>
<evidence type="ECO:0000256" key="1">
    <source>
        <dbReference type="SAM" id="Phobius"/>
    </source>
</evidence>
<accession>A0A0W8FPQ1</accession>
<keyword evidence="1" id="KW-1133">Transmembrane helix</keyword>
<comment type="caution">
    <text evidence="2">The sequence shown here is derived from an EMBL/GenBank/DDBJ whole genome shotgun (WGS) entry which is preliminary data.</text>
</comment>